<evidence type="ECO:0000313" key="2">
    <source>
        <dbReference type="EMBL" id="MDY0883853.1"/>
    </source>
</evidence>
<feature type="transmembrane region" description="Helical" evidence="1">
    <location>
        <begin position="6"/>
        <end position="30"/>
    </location>
</feature>
<feature type="transmembrane region" description="Helical" evidence="1">
    <location>
        <begin position="73"/>
        <end position="89"/>
    </location>
</feature>
<name>A0ABU5ECC3_9PROT</name>
<keyword evidence="1" id="KW-0472">Membrane</keyword>
<proteinExistence type="predicted"/>
<evidence type="ECO:0000256" key="1">
    <source>
        <dbReference type="SAM" id="Phobius"/>
    </source>
</evidence>
<dbReference type="InterPro" id="IPR018678">
    <property type="entry name" value="DUF2160_TM"/>
</dbReference>
<sequence>MGWMAWTMPTAIFFVVIGLMLLGMTIWQVVSPSLPRKGFLPIVTTRGDRLFIGLLLAAYIHLVWLMLLTAPLWWALGIAVVLLVIIMRWG</sequence>
<protein>
    <submittedName>
        <fullName evidence="2">DUF2160 domain-containing protein</fullName>
    </submittedName>
</protein>
<keyword evidence="1" id="KW-1133">Transmembrane helix</keyword>
<gene>
    <name evidence="2" type="ORF">SMD27_13460</name>
</gene>
<keyword evidence="3" id="KW-1185">Reference proteome</keyword>
<dbReference type="EMBL" id="JAXCLW010000003">
    <property type="protein sequence ID" value="MDY0883853.1"/>
    <property type="molecule type" value="Genomic_DNA"/>
</dbReference>
<dbReference type="RefSeq" id="WP_320508918.1">
    <property type="nucleotide sequence ID" value="NZ_JAXCLW010000003.1"/>
</dbReference>
<dbReference type="Proteomes" id="UP001279642">
    <property type="component" value="Unassembled WGS sequence"/>
</dbReference>
<organism evidence="2 3">
    <name type="scientific">Dongia soli</name>
    <dbReference type="NCBI Taxonomy" id="600628"/>
    <lineage>
        <taxon>Bacteria</taxon>
        <taxon>Pseudomonadati</taxon>
        <taxon>Pseudomonadota</taxon>
        <taxon>Alphaproteobacteria</taxon>
        <taxon>Rhodospirillales</taxon>
        <taxon>Dongiaceae</taxon>
        <taxon>Dongia</taxon>
    </lineage>
</organism>
<dbReference type="Pfam" id="PF09928">
    <property type="entry name" value="DUF2160"/>
    <property type="match status" value="1"/>
</dbReference>
<evidence type="ECO:0000313" key="3">
    <source>
        <dbReference type="Proteomes" id="UP001279642"/>
    </source>
</evidence>
<keyword evidence="1" id="KW-0812">Transmembrane</keyword>
<reference evidence="2 3" key="1">
    <citation type="journal article" date="2016" name="Antonie Van Leeuwenhoek">
        <title>Dongia soli sp. nov., isolated from soil from Dokdo, Korea.</title>
        <authorList>
            <person name="Kim D.U."/>
            <person name="Lee H."/>
            <person name="Kim H."/>
            <person name="Kim S.G."/>
            <person name="Ka J.O."/>
        </authorList>
    </citation>
    <scope>NUCLEOTIDE SEQUENCE [LARGE SCALE GENOMIC DNA]</scope>
    <source>
        <strain evidence="2 3">D78</strain>
    </source>
</reference>
<accession>A0ABU5ECC3</accession>
<comment type="caution">
    <text evidence="2">The sequence shown here is derived from an EMBL/GenBank/DDBJ whole genome shotgun (WGS) entry which is preliminary data.</text>
</comment>